<dbReference type="InterPro" id="IPR036163">
    <property type="entry name" value="HMA_dom_sf"/>
</dbReference>
<dbReference type="EMBL" id="FONA01000003">
    <property type="protein sequence ID" value="SFD87371.1"/>
    <property type="molecule type" value="Genomic_DNA"/>
</dbReference>
<organism evidence="3 4">
    <name type="scientific">Thermophagus xiamenensis</name>
    <dbReference type="NCBI Taxonomy" id="385682"/>
    <lineage>
        <taxon>Bacteria</taxon>
        <taxon>Pseudomonadati</taxon>
        <taxon>Bacteroidota</taxon>
        <taxon>Bacteroidia</taxon>
        <taxon>Marinilabiliales</taxon>
        <taxon>Marinilabiliaceae</taxon>
        <taxon>Thermophagus</taxon>
    </lineage>
</organism>
<dbReference type="Pfam" id="PF00403">
    <property type="entry name" value="HMA"/>
    <property type="match status" value="1"/>
</dbReference>
<dbReference type="Gene3D" id="3.30.70.100">
    <property type="match status" value="1"/>
</dbReference>
<dbReference type="STRING" id="385682.SAMN05444380_103105"/>
<dbReference type="PROSITE" id="PS50846">
    <property type="entry name" value="HMA_2"/>
    <property type="match status" value="1"/>
</dbReference>
<sequence length="115" mass="12930">MKRIMLSFLTLLLIAPMAMFAQSKTEKFEVKGQCGMCEKRIEKAAKSVEGVTSADWNLETKMLVVTFDDTKTQLDNIQKAIAKAGHDNGKHKAPDEVYDKLPGCCKYDRSDVKKE</sequence>
<dbReference type="AlphaFoldDB" id="A0A1I1VWW2"/>
<dbReference type="Proteomes" id="UP000181976">
    <property type="component" value="Unassembled WGS sequence"/>
</dbReference>
<evidence type="ECO:0000259" key="2">
    <source>
        <dbReference type="PROSITE" id="PS50846"/>
    </source>
</evidence>
<evidence type="ECO:0000313" key="3">
    <source>
        <dbReference type="EMBL" id="SFD87371.1"/>
    </source>
</evidence>
<name>A0A1I1VWW2_9BACT</name>
<dbReference type="RefSeq" id="WP_010528653.1">
    <property type="nucleotide sequence ID" value="NZ_AFSL01000092.1"/>
</dbReference>
<dbReference type="PRINTS" id="PR00946">
    <property type="entry name" value="HGSCAVENGER"/>
</dbReference>
<feature type="signal peptide" evidence="1">
    <location>
        <begin position="1"/>
        <end position="21"/>
    </location>
</feature>
<dbReference type="GO" id="GO:0046872">
    <property type="term" value="F:metal ion binding"/>
    <property type="evidence" value="ECO:0007669"/>
    <property type="project" value="InterPro"/>
</dbReference>
<dbReference type="InterPro" id="IPR001802">
    <property type="entry name" value="MerP/CopZ"/>
</dbReference>
<keyword evidence="1" id="KW-0732">Signal</keyword>
<dbReference type="OrthoDB" id="5513217at2"/>
<reference evidence="3 4" key="1">
    <citation type="submission" date="2016-10" db="EMBL/GenBank/DDBJ databases">
        <authorList>
            <person name="de Groot N.N."/>
        </authorList>
    </citation>
    <scope>NUCLEOTIDE SEQUENCE [LARGE SCALE GENOMIC DNA]</scope>
    <source>
        <strain evidence="3 4">DSM 19012</strain>
    </source>
</reference>
<feature type="chain" id="PRO_5010318559" evidence="1">
    <location>
        <begin position="22"/>
        <end position="115"/>
    </location>
</feature>
<dbReference type="CDD" id="cd00371">
    <property type="entry name" value="HMA"/>
    <property type="match status" value="1"/>
</dbReference>
<dbReference type="InParanoid" id="A0A1I1VWW2"/>
<dbReference type="SUPFAM" id="SSF55008">
    <property type="entry name" value="HMA, heavy metal-associated domain"/>
    <property type="match status" value="1"/>
</dbReference>
<protein>
    <submittedName>
        <fullName evidence="3">Copper chaperone CopZ</fullName>
    </submittedName>
</protein>
<gene>
    <name evidence="3" type="ORF">SAMN05444380_103105</name>
</gene>
<keyword evidence="4" id="KW-1185">Reference proteome</keyword>
<proteinExistence type="predicted"/>
<evidence type="ECO:0000313" key="4">
    <source>
        <dbReference type="Proteomes" id="UP000181976"/>
    </source>
</evidence>
<accession>A0A1I1VWW2</accession>
<feature type="domain" description="HMA" evidence="2">
    <location>
        <begin position="23"/>
        <end position="89"/>
    </location>
</feature>
<evidence type="ECO:0000256" key="1">
    <source>
        <dbReference type="SAM" id="SignalP"/>
    </source>
</evidence>
<dbReference type="InterPro" id="IPR006121">
    <property type="entry name" value="HMA_dom"/>
</dbReference>
<dbReference type="eggNOG" id="COG2608">
    <property type="taxonomic scope" value="Bacteria"/>
</dbReference>